<protein>
    <submittedName>
        <fullName evidence="3">Sugar ABC transporter substrate-binding protein</fullName>
    </submittedName>
</protein>
<dbReference type="PANTHER" id="PTHR43649">
    <property type="entry name" value="ARABINOSE-BINDING PROTEIN-RELATED"/>
    <property type="match status" value="1"/>
</dbReference>
<keyword evidence="4" id="KW-1185">Reference proteome</keyword>
<dbReference type="InterPro" id="IPR006059">
    <property type="entry name" value="SBP"/>
</dbReference>
<keyword evidence="2" id="KW-0813">Transport</keyword>
<comment type="similarity">
    <text evidence="1">Belongs to the bacterial solute-binding protein 1 family.</text>
</comment>
<organism evidence="3 4">
    <name type="scientific">Paenibacillus baekrokdamisoli</name>
    <dbReference type="NCBI Taxonomy" id="1712516"/>
    <lineage>
        <taxon>Bacteria</taxon>
        <taxon>Bacillati</taxon>
        <taxon>Bacillota</taxon>
        <taxon>Bacilli</taxon>
        <taxon>Bacillales</taxon>
        <taxon>Paenibacillaceae</taxon>
        <taxon>Paenibacillus</taxon>
    </lineage>
</organism>
<evidence type="ECO:0000256" key="2">
    <source>
        <dbReference type="ARBA" id="ARBA00022448"/>
    </source>
</evidence>
<dbReference type="AlphaFoldDB" id="A0A3G9IRQ4"/>
<gene>
    <name evidence="3" type="ORF">Back11_28850</name>
</gene>
<accession>A0A3G9IRQ4</accession>
<name>A0A3G9IRQ4_9BACL</name>
<dbReference type="PROSITE" id="PS51257">
    <property type="entry name" value="PROKAR_LIPOPROTEIN"/>
    <property type="match status" value="1"/>
</dbReference>
<evidence type="ECO:0000313" key="4">
    <source>
        <dbReference type="Proteomes" id="UP000275368"/>
    </source>
</evidence>
<dbReference type="KEGG" id="pbk:Back11_28850"/>
<dbReference type="PANTHER" id="PTHR43649:SF29">
    <property type="entry name" value="OSMOPROTECTIVE COMPOUNDS-BINDING PROTEIN GGTB"/>
    <property type="match status" value="1"/>
</dbReference>
<sequence length="454" mass="49577">MKRNYYRITAMLLTLFLVTMLVAACGSKSDTNKNVAGSTEPADSQSASASGEPQKAVTLSLLANKDHWTLGTQAIVDAFNAKGTGITVEVEVLPGGNETDNIMKTRLATGEAPDIFQWLSGAKLNDVAPEQNFEDLSAEAFMSNVDESFKSVMSLNGKVYGIPGSPAQFGVWFYNKKVYDELSLKAPKTWAELMDNSEKIKAAGKTAIIAPYKDAWTSQLIVLADHYNVKHSVPTLAADLTANKVKLQDVPEYVRSWEKLQEVFTKGYISKDALSMSYDTALKMLAEGTGVQFPMGSWMLDALVEKYPDQAKDIGSFVQPSDDASVNGITLWMPEGLMMSKQSENKDSVRKFLDFYVSKEGTDAFMSKQKPAGPFLVKGITLPDDVLPAVKDAVQYIDNGAANAALEFESPIKPTSFEKITILVAAGFKTPLEGVKMTDAENEKYAKLQKLAGW</sequence>
<evidence type="ECO:0000256" key="1">
    <source>
        <dbReference type="ARBA" id="ARBA00008520"/>
    </source>
</evidence>
<proteinExistence type="inferred from homology"/>
<dbReference type="RefSeq" id="WP_125658196.1">
    <property type="nucleotide sequence ID" value="NZ_AP019308.1"/>
</dbReference>
<dbReference type="EMBL" id="AP019308">
    <property type="protein sequence ID" value="BBH21540.1"/>
    <property type="molecule type" value="Genomic_DNA"/>
</dbReference>
<reference evidence="3 4" key="1">
    <citation type="submission" date="2018-11" db="EMBL/GenBank/DDBJ databases">
        <title>Complete genome sequence of Paenibacillus baekrokdamisoli strain KCTC 33723.</title>
        <authorList>
            <person name="Kang S.W."/>
            <person name="Lee K.C."/>
            <person name="Kim K.K."/>
            <person name="Kim J.S."/>
            <person name="Kim D.S."/>
            <person name="Ko S.H."/>
            <person name="Yang S.H."/>
            <person name="Lee J.S."/>
        </authorList>
    </citation>
    <scope>NUCLEOTIDE SEQUENCE [LARGE SCALE GENOMIC DNA]</scope>
    <source>
        <strain evidence="3 4">KCTC 33723</strain>
    </source>
</reference>
<dbReference type="Pfam" id="PF01547">
    <property type="entry name" value="SBP_bac_1"/>
    <property type="match status" value="1"/>
</dbReference>
<dbReference type="OrthoDB" id="9798191at2"/>
<dbReference type="SUPFAM" id="SSF53850">
    <property type="entry name" value="Periplasmic binding protein-like II"/>
    <property type="match status" value="1"/>
</dbReference>
<dbReference type="Proteomes" id="UP000275368">
    <property type="component" value="Chromosome"/>
</dbReference>
<dbReference type="InterPro" id="IPR050490">
    <property type="entry name" value="Bact_solute-bd_prot1"/>
</dbReference>
<dbReference type="Gene3D" id="3.40.190.10">
    <property type="entry name" value="Periplasmic binding protein-like II"/>
    <property type="match status" value="2"/>
</dbReference>
<evidence type="ECO:0000313" key="3">
    <source>
        <dbReference type="EMBL" id="BBH21540.1"/>
    </source>
</evidence>